<dbReference type="Pfam" id="PF18897">
    <property type="entry name" value="Gp3-like"/>
    <property type="match status" value="1"/>
</dbReference>
<dbReference type="EMBL" id="LAZR01006026">
    <property type="protein sequence ID" value="KKM95299.1"/>
    <property type="molecule type" value="Genomic_DNA"/>
</dbReference>
<name>A0A0F9LJZ8_9ZZZZ</name>
<sequence length="206" mass="23403">MSPIITMTDKGVGFAEIGSIRKGAEKKEGDKRPGKDLEYFRVEFNEGEDEAEKLFANHYPDEPKLLDILLPFNEIGRCWDAWYEAYLAGAMIARADGEIYIYQRNHETGEVLVNNGLDENTGRPKLFRKEDVVATWENKKKEEVPVTCKPVGRLRVILPVLQRLAFLTLHTSSIHDIINISQQLEGIRKINDGILVGIPIVMKRVP</sequence>
<evidence type="ECO:0000313" key="1">
    <source>
        <dbReference type="EMBL" id="KKM95299.1"/>
    </source>
</evidence>
<proteinExistence type="predicted"/>
<dbReference type="AlphaFoldDB" id="A0A0F9LJZ8"/>
<organism evidence="1">
    <name type="scientific">marine sediment metagenome</name>
    <dbReference type="NCBI Taxonomy" id="412755"/>
    <lineage>
        <taxon>unclassified sequences</taxon>
        <taxon>metagenomes</taxon>
        <taxon>ecological metagenomes</taxon>
    </lineage>
</organism>
<reference evidence="1" key="1">
    <citation type="journal article" date="2015" name="Nature">
        <title>Complex archaea that bridge the gap between prokaryotes and eukaryotes.</title>
        <authorList>
            <person name="Spang A."/>
            <person name="Saw J.H."/>
            <person name="Jorgensen S.L."/>
            <person name="Zaremba-Niedzwiedzka K."/>
            <person name="Martijn J."/>
            <person name="Lind A.E."/>
            <person name="van Eijk R."/>
            <person name="Schleper C."/>
            <person name="Guy L."/>
            <person name="Ettema T.J."/>
        </authorList>
    </citation>
    <scope>NUCLEOTIDE SEQUENCE</scope>
</reference>
<dbReference type="InterPro" id="IPR043991">
    <property type="entry name" value="Gp3-like"/>
</dbReference>
<feature type="non-terminal residue" evidence="1">
    <location>
        <position position="206"/>
    </location>
</feature>
<accession>A0A0F9LJZ8</accession>
<gene>
    <name evidence="1" type="ORF">LCGC14_1189750</name>
</gene>
<comment type="caution">
    <text evidence="1">The sequence shown here is derived from an EMBL/GenBank/DDBJ whole genome shotgun (WGS) entry which is preliminary data.</text>
</comment>
<protein>
    <submittedName>
        <fullName evidence="1">Uncharacterized protein</fullName>
    </submittedName>
</protein>